<evidence type="ECO:0000256" key="2">
    <source>
        <dbReference type="ARBA" id="ARBA00007337"/>
    </source>
</evidence>
<dbReference type="AlphaFoldDB" id="A0A1A9VMQ7"/>
<evidence type="ECO:0000256" key="6">
    <source>
        <dbReference type="ARBA" id="ARBA00023274"/>
    </source>
</evidence>
<feature type="domain" description="Ribosomal protein eL8/eL30/eS12/Gadd45" evidence="8">
    <location>
        <begin position="52"/>
        <end position="145"/>
    </location>
</feature>
<dbReference type="SUPFAM" id="SSF55315">
    <property type="entry name" value="L30e-like"/>
    <property type="match status" value="1"/>
</dbReference>
<keyword evidence="5" id="KW-0539">Nucleus</keyword>
<proteinExistence type="inferred from homology"/>
<dbReference type="EnsemblMetazoa" id="GAUT041968-RA">
    <property type="protein sequence ID" value="GAUT041968-PA"/>
    <property type="gene ID" value="GAUT041968"/>
</dbReference>
<keyword evidence="6" id="KW-0687">Ribonucleoprotein</keyword>
<dbReference type="FunFam" id="3.30.1330.30:FF:000028">
    <property type="entry name" value="H/ACA ribonucleoprotein complex subunit 2-like protein"/>
    <property type="match status" value="1"/>
</dbReference>
<evidence type="ECO:0000256" key="3">
    <source>
        <dbReference type="ARBA" id="ARBA00022517"/>
    </source>
</evidence>
<dbReference type="PANTHER" id="PTHR23105">
    <property type="entry name" value="RIBOSOMAL PROTEIN L7AE FAMILY MEMBER"/>
    <property type="match status" value="1"/>
</dbReference>
<sequence length="160" mass="18189">MGKIKTESVDESVMQTTEMDLVKVKEEESYDDKLKYVNSIARPMASKKLSKKCYKLVKKAIKHKTYVRNGLKDVQTRLRKGEKGLVIFAGDVTPIDIMCHLPAVCEEKSIPYIYTPSRADLGAAMGVKRGTIALLIRENHEYQDLYDEVKKELTHLNSPL</sequence>
<reference evidence="9" key="1">
    <citation type="submission" date="2020-05" db="UniProtKB">
        <authorList>
            <consortium name="EnsemblMetazoa"/>
        </authorList>
    </citation>
    <scope>IDENTIFICATION</scope>
    <source>
        <strain evidence="9">TTRI</strain>
    </source>
</reference>
<comment type="similarity">
    <text evidence="2">Belongs to the eukaryotic ribosomal protein eL8 family.</text>
</comment>
<comment type="subcellular location">
    <subcellularLocation>
        <location evidence="1">Nucleus</location>
        <location evidence="1">Nucleolus</location>
    </subcellularLocation>
</comment>
<name>A0A1A9VMQ7_GLOAU</name>
<evidence type="ECO:0000313" key="9">
    <source>
        <dbReference type="EnsemblMetazoa" id="GAUT041968-PA"/>
    </source>
</evidence>
<evidence type="ECO:0000259" key="8">
    <source>
        <dbReference type="Pfam" id="PF01248"/>
    </source>
</evidence>
<evidence type="ECO:0000256" key="7">
    <source>
        <dbReference type="ARBA" id="ARBA00083355"/>
    </source>
</evidence>
<dbReference type="InterPro" id="IPR004038">
    <property type="entry name" value="Ribosomal_eL8/eL30/eS12/Gad45"/>
</dbReference>
<dbReference type="PRINTS" id="PR00881">
    <property type="entry name" value="L7ARS6FAMILY"/>
</dbReference>
<dbReference type="GO" id="GO:1990904">
    <property type="term" value="C:ribonucleoprotein complex"/>
    <property type="evidence" value="ECO:0007669"/>
    <property type="project" value="UniProtKB-KW"/>
</dbReference>
<keyword evidence="4" id="KW-0698">rRNA processing</keyword>
<dbReference type="GO" id="GO:0003723">
    <property type="term" value="F:RNA binding"/>
    <property type="evidence" value="ECO:0007669"/>
    <property type="project" value="InterPro"/>
</dbReference>
<organism evidence="9 10">
    <name type="scientific">Glossina austeni</name>
    <name type="common">Savannah tsetse fly</name>
    <dbReference type="NCBI Taxonomy" id="7395"/>
    <lineage>
        <taxon>Eukaryota</taxon>
        <taxon>Metazoa</taxon>
        <taxon>Ecdysozoa</taxon>
        <taxon>Arthropoda</taxon>
        <taxon>Hexapoda</taxon>
        <taxon>Insecta</taxon>
        <taxon>Pterygota</taxon>
        <taxon>Neoptera</taxon>
        <taxon>Endopterygota</taxon>
        <taxon>Diptera</taxon>
        <taxon>Brachycera</taxon>
        <taxon>Muscomorpha</taxon>
        <taxon>Hippoboscoidea</taxon>
        <taxon>Glossinidae</taxon>
        <taxon>Glossina</taxon>
    </lineage>
</organism>
<evidence type="ECO:0000313" key="10">
    <source>
        <dbReference type="Proteomes" id="UP000078200"/>
    </source>
</evidence>
<dbReference type="InterPro" id="IPR029064">
    <property type="entry name" value="Ribosomal_eL30-like_sf"/>
</dbReference>
<dbReference type="STRING" id="7395.A0A1A9VMQ7"/>
<protein>
    <recommendedName>
        <fullName evidence="7">H/ACA snoRNP protein NHP2</fullName>
    </recommendedName>
</protein>
<accession>A0A1A9VMQ7</accession>
<dbReference type="InterPro" id="IPR018492">
    <property type="entry name" value="Ribosomal_eL8/Nhp2"/>
</dbReference>
<evidence type="ECO:0000256" key="5">
    <source>
        <dbReference type="ARBA" id="ARBA00023242"/>
    </source>
</evidence>
<dbReference type="Pfam" id="PF01248">
    <property type="entry name" value="Ribosomal_L7Ae"/>
    <property type="match status" value="1"/>
</dbReference>
<keyword evidence="10" id="KW-1185">Reference proteome</keyword>
<dbReference type="GO" id="GO:0005730">
    <property type="term" value="C:nucleolus"/>
    <property type="evidence" value="ECO:0007669"/>
    <property type="project" value="UniProtKB-SubCell"/>
</dbReference>
<evidence type="ECO:0000256" key="1">
    <source>
        <dbReference type="ARBA" id="ARBA00004604"/>
    </source>
</evidence>
<keyword evidence="3" id="KW-0690">Ribosome biogenesis</keyword>
<dbReference type="GO" id="GO:0006364">
    <property type="term" value="P:rRNA processing"/>
    <property type="evidence" value="ECO:0007669"/>
    <property type="project" value="UniProtKB-KW"/>
</dbReference>
<dbReference type="InterPro" id="IPR050257">
    <property type="entry name" value="eL8/uL1-like"/>
</dbReference>
<dbReference type="Proteomes" id="UP000078200">
    <property type="component" value="Unassembled WGS sequence"/>
</dbReference>
<dbReference type="VEuPathDB" id="VectorBase:GAUT041968"/>
<evidence type="ECO:0000256" key="4">
    <source>
        <dbReference type="ARBA" id="ARBA00022552"/>
    </source>
</evidence>
<dbReference type="Gene3D" id="3.30.1330.30">
    <property type="match status" value="1"/>
</dbReference>